<dbReference type="Pfam" id="PF00149">
    <property type="entry name" value="Metallophos"/>
    <property type="match status" value="1"/>
</dbReference>
<dbReference type="PANTHER" id="PTHR35769">
    <property type="entry name" value="CALCINEURIN-LIKE METALLO-PHOSPHOESTERASE SUPERFAMILY PROTEIN"/>
    <property type="match status" value="1"/>
</dbReference>
<dbReference type="GO" id="GO:0016787">
    <property type="term" value="F:hydrolase activity"/>
    <property type="evidence" value="ECO:0007669"/>
    <property type="project" value="InterPro"/>
</dbReference>
<dbReference type="InterPro" id="IPR029052">
    <property type="entry name" value="Metallo-depent_PP-like"/>
</dbReference>
<dbReference type="PANTHER" id="PTHR35769:SF2">
    <property type="entry name" value="CALCINEURIN-LIKE METALLO-PHOSPHOESTERASE SUPERFAMILY PROTEIN"/>
    <property type="match status" value="1"/>
</dbReference>
<keyword evidence="3" id="KW-1185">Reference proteome</keyword>
<dbReference type="InterPro" id="IPR027629">
    <property type="entry name" value="DevT-like"/>
</dbReference>
<sequence length="309" mass="34545">MFQFPLISKSLIKIAVVGDVHELWQPIEDRLALQALGVDLVLFVGDFGNEAVEVVRAIASLDIPKAIILGNHDAWYSTGNPHSKNPSKKQCPYDRTKEDRVQQQLEILGETHVGYGWLDFPELRLSVVGARPFSSGGSKWKKQHFYRDRYGINCFTESTQRITEAVKQTSQDTLIFLGHSGPWGLGADEHSPCGKDWKPVGGDYGDPDLMEAISKSYGMGKQIPLVTFGHMHHRLRHNSQRTREAIATNDMGTVFLNAACSPRLIIESDQTYRSFSIVTLESGQVQQISLLWLKGIDQISNEIVLLANN</sequence>
<dbReference type="CDD" id="cd07397">
    <property type="entry name" value="MPP_NostocDevT-like"/>
    <property type="match status" value="1"/>
</dbReference>
<evidence type="ECO:0000259" key="1">
    <source>
        <dbReference type="Pfam" id="PF00149"/>
    </source>
</evidence>
<dbReference type="Gene3D" id="3.60.21.10">
    <property type="match status" value="1"/>
</dbReference>
<organism evidence="2 3">
    <name type="scientific">Pseudanabaena cinerea FACHB-1277</name>
    <dbReference type="NCBI Taxonomy" id="2949581"/>
    <lineage>
        <taxon>Bacteria</taxon>
        <taxon>Bacillati</taxon>
        <taxon>Cyanobacteriota</taxon>
        <taxon>Cyanophyceae</taxon>
        <taxon>Pseudanabaenales</taxon>
        <taxon>Pseudanabaenaceae</taxon>
        <taxon>Pseudanabaena</taxon>
        <taxon>Pseudanabaena cinerea</taxon>
    </lineage>
</organism>
<proteinExistence type="predicted"/>
<dbReference type="InterPro" id="IPR004843">
    <property type="entry name" value="Calcineurin-like_PHP"/>
</dbReference>
<dbReference type="SUPFAM" id="SSF56300">
    <property type="entry name" value="Metallo-dependent phosphatases"/>
    <property type="match status" value="1"/>
</dbReference>
<dbReference type="AlphaFoldDB" id="A0A926URI0"/>
<reference evidence="2" key="1">
    <citation type="journal article" date="2015" name="ISME J.">
        <title>Draft Genome Sequence of Streptomyces incarnatus NRRL8089, which Produces the Nucleoside Antibiotic Sinefungin.</title>
        <authorList>
            <person name="Oshima K."/>
            <person name="Hattori M."/>
            <person name="Shimizu H."/>
            <person name="Fukuda K."/>
            <person name="Nemoto M."/>
            <person name="Inagaki K."/>
            <person name="Tamura T."/>
        </authorList>
    </citation>
    <scope>NUCLEOTIDE SEQUENCE</scope>
    <source>
        <strain evidence="2">FACHB-1277</strain>
    </source>
</reference>
<feature type="domain" description="Calcineurin-like phosphoesterase" evidence="1">
    <location>
        <begin position="12"/>
        <end position="233"/>
    </location>
</feature>
<dbReference type="NCBIfam" id="TIGR04168">
    <property type="entry name" value="TIGR04168 family protein"/>
    <property type="match status" value="1"/>
</dbReference>
<protein>
    <submittedName>
        <fullName evidence="2">TIGR04168 family protein</fullName>
    </submittedName>
</protein>
<accession>A0A926URI0</accession>
<dbReference type="EMBL" id="JACJPY010000015">
    <property type="protein sequence ID" value="MBD2149910.1"/>
    <property type="molecule type" value="Genomic_DNA"/>
</dbReference>
<gene>
    <name evidence="2" type="ORF">H6F44_07215</name>
</gene>
<evidence type="ECO:0000313" key="2">
    <source>
        <dbReference type="EMBL" id="MBD2149910.1"/>
    </source>
</evidence>
<name>A0A926URI0_9CYAN</name>
<evidence type="ECO:0000313" key="3">
    <source>
        <dbReference type="Proteomes" id="UP000631421"/>
    </source>
</evidence>
<comment type="caution">
    <text evidence="2">The sequence shown here is derived from an EMBL/GenBank/DDBJ whole genome shotgun (WGS) entry which is preliminary data.</text>
</comment>
<dbReference type="Proteomes" id="UP000631421">
    <property type="component" value="Unassembled WGS sequence"/>
</dbReference>
<reference evidence="2" key="2">
    <citation type="submission" date="2020-08" db="EMBL/GenBank/DDBJ databases">
        <authorList>
            <person name="Chen M."/>
            <person name="Teng W."/>
            <person name="Zhao L."/>
            <person name="Hu C."/>
            <person name="Zhou Y."/>
            <person name="Han B."/>
            <person name="Song L."/>
            <person name="Shu W."/>
        </authorList>
    </citation>
    <scope>NUCLEOTIDE SEQUENCE</scope>
    <source>
        <strain evidence="2">FACHB-1277</strain>
    </source>
</reference>